<organism evidence="7 8">
    <name type="scientific">Microlunatus kandeliicorticis</name>
    <dbReference type="NCBI Taxonomy" id="1759536"/>
    <lineage>
        <taxon>Bacteria</taxon>
        <taxon>Bacillati</taxon>
        <taxon>Actinomycetota</taxon>
        <taxon>Actinomycetes</taxon>
        <taxon>Propionibacteriales</taxon>
        <taxon>Propionibacteriaceae</taxon>
        <taxon>Microlunatus</taxon>
    </lineage>
</organism>
<reference evidence="7 8" key="1">
    <citation type="submission" date="2020-07" db="EMBL/GenBank/DDBJ databases">
        <title>Sequencing the genomes of 1000 actinobacteria strains.</title>
        <authorList>
            <person name="Klenk H.-P."/>
        </authorList>
    </citation>
    <scope>NUCLEOTIDE SEQUENCE [LARGE SCALE GENOMIC DNA]</scope>
    <source>
        <strain evidence="7 8">DSM 100723</strain>
    </source>
</reference>
<dbReference type="PRINTS" id="PR00143">
    <property type="entry name" value="CITRTSNTHASE"/>
</dbReference>
<dbReference type="PANTHER" id="PTHR11739:SF4">
    <property type="entry name" value="CITRATE SYNTHASE, PEROXISOMAL"/>
    <property type="match status" value="1"/>
</dbReference>
<dbReference type="GO" id="GO:0006099">
    <property type="term" value="P:tricarboxylic acid cycle"/>
    <property type="evidence" value="ECO:0007669"/>
    <property type="project" value="UniProtKB-UniPathway"/>
</dbReference>
<evidence type="ECO:0000256" key="4">
    <source>
        <dbReference type="ARBA" id="ARBA00022679"/>
    </source>
</evidence>
<dbReference type="PANTHER" id="PTHR11739">
    <property type="entry name" value="CITRATE SYNTHASE"/>
    <property type="match status" value="1"/>
</dbReference>
<dbReference type="RefSeq" id="WP_182558679.1">
    <property type="nucleotide sequence ID" value="NZ_JACGWT010000001.1"/>
</dbReference>
<dbReference type="UniPathway" id="UPA00223"/>
<dbReference type="AlphaFoldDB" id="A0A7W3IQ20"/>
<comment type="pathway">
    <text evidence="1">Carbohydrate metabolism; tricarboxylic acid cycle.</text>
</comment>
<dbReference type="Proteomes" id="UP000523079">
    <property type="component" value="Unassembled WGS sequence"/>
</dbReference>
<keyword evidence="4 5" id="KW-0808">Transferase</keyword>
<dbReference type="InterPro" id="IPR016142">
    <property type="entry name" value="Citrate_synth-like_lrg_a-sub"/>
</dbReference>
<sequence length="435" mass="45327">MSDTSGTLPRLTAAETAARLGVKPETLYAYVSRGLLTRVRDRRGSTFDPLEVETFAARRRSAPADRSGRPTGAPLGTIEVDLALIEDDELYYRGRRAAELADQGFERVCRWVWAAASGGGGADEPRDEPADGEPVDGGPVDGGRAGEELTPFVAGPLPPLPPPSVVPGALDRIHLQVVGAGAADPLRNDLAPVGVVRRAGPLLAAEVEALPLRGSEPAPGASMAARLWPRLTEQAPAEDAVALLDAALVLLLDHDLAASTLAVRVAASARAHPYAAVAAGLGALDSALHGDASRTAYAVLARVVAGEPAPRVLAETVRAGGLAGFGHRIYRRRDPRAEDLLTRLERLAEADPGSTVAAAVAGYRALAAAVGRADPRWFPNVDLALAALALAFGMAPDAGTAVFAIGRTAGWLAHALAEYREPPLRLRPVGRYRGP</sequence>
<dbReference type="InterPro" id="IPR036969">
    <property type="entry name" value="Citrate_synthase_sf"/>
</dbReference>
<evidence type="ECO:0000313" key="7">
    <source>
        <dbReference type="EMBL" id="MBA8793136.1"/>
    </source>
</evidence>
<dbReference type="Gene3D" id="1.10.580.10">
    <property type="entry name" value="Citrate Synthase, domain 1"/>
    <property type="match status" value="1"/>
</dbReference>
<dbReference type="SUPFAM" id="SSF46955">
    <property type="entry name" value="Putative DNA-binding domain"/>
    <property type="match status" value="1"/>
</dbReference>
<accession>A0A7W3IQ20</accession>
<dbReference type="PROSITE" id="PS00480">
    <property type="entry name" value="CITRATE_SYNTHASE"/>
    <property type="match status" value="1"/>
</dbReference>
<dbReference type="EMBL" id="JACGWT010000001">
    <property type="protein sequence ID" value="MBA8793136.1"/>
    <property type="molecule type" value="Genomic_DNA"/>
</dbReference>
<dbReference type="InterPro" id="IPR016143">
    <property type="entry name" value="Citrate_synth-like_sm_a-sub"/>
</dbReference>
<dbReference type="EC" id="2.3.3.16" evidence="3"/>
<dbReference type="GO" id="GO:0005975">
    <property type="term" value="P:carbohydrate metabolic process"/>
    <property type="evidence" value="ECO:0007669"/>
    <property type="project" value="TreeGrafter"/>
</dbReference>
<dbReference type="SUPFAM" id="SSF48256">
    <property type="entry name" value="Citrate synthase"/>
    <property type="match status" value="1"/>
</dbReference>
<evidence type="ECO:0000256" key="5">
    <source>
        <dbReference type="RuleBase" id="RU003406"/>
    </source>
</evidence>
<dbReference type="GO" id="GO:0036440">
    <property type="term" value="F:citrate synthase activity"/>
    <property type="evidence" value="ECO:0007669"/>
    <property type="project" value="UniProtKB-EC"/>
</dbReference>
<evidence type="ECO:0000256" key="3">
    <source>
        <dbReference type="ARBA" id="ARBA00012972"/>
    </source>
</evidence>
<comment type="caution">
    <text evidence="7">The sequence shown here is derived from an EMBL/GenBank/DDBJ whole genome shotgun (WGS) entry which is preliminary data.</text>
</comment>
<evidence type="ECO:0000256" key="6">
    <source>
        <dbReference type="SAM" id="MobiDB-lite"/>
    </source>
</evidence>
<gene>
    <name evidence="7" type="ORF">FHX74_000730</name>
</gene>
<dbReference type="Gene3D" id="1.10.230.10">
    <property type="entry name" value="Cytochrome P450-Terp, domain 2"/>
    <property type="match status" value="1"/>
</dbReference>
<dbReference type="Pfam" id="PF00285">
    <property type="entry name" value="Citrate_synt"/>
    <property type="match status" value="1"/>
</dbReference>
<proteinExistence type="inferred from homology"/>
<name>A0A7W3IQ20_9ACTN</name>
<keyword evidence="8" id="KW-1185">Reference proteome</keyword>
<evidence type="ECO:0000313" key="8">
    <source>
        <dbReference type="Proteomes" id="UP000523079"/>
    </source>
</evidence>
<dbReference type="InterPro" id="IPR002020">
    <property type="entry name" value="Citrate_synthase"/>
</dbReference>
<evidence type="ECO:0000256" key="2">
    <source>
        <dbReference type="ARBA" id="ARBA00010566"/>
    </source>
</evidence>
<dbReference type="InterPro" id="IPR009061">
    <property type="entry name" value="DNA-bd_dom_put_sf"/>
</dbReference>
<dbReference type="InterPro" id="IPR019810">
    <property type="entry name" value="Citrate_synthase_AS"/>
</dbReference>
<protein>
    <recommendedName>
        <fullName evidence="3">citrate synthase (unknown stereospecificity)</fullName>
        <ecNumber evidence="3">2.3.3.16</ecNumber>
    </recommendedName>
</protein>
<dbReference type="GO" id="GO:0005829">
    <property type="term" value="C:cytosol"/>
    <property type="evidence" value="ECO:0007669"/>
    <property type="project" value="TreeGrafter"/>
</dbReference>
<comment type="similarity">
    <text evidence="2 5">Belongs to the citrate synthase family.</text>
</comment>
<evidence type="ECO:0000256" key="1">
    <source>
        <dbReference type="ARBA" id="ARBA00005163"/>
    </source>
</evidence>
<keyword evidence="7" id="KW-0012">Acyltransferase</keyword>
<feature type="region of interest" description="Disordered" evidence="6">
    <location>
        <begin position="118"/>
        <end position="144"/>
    </location>
</feature>